<dbReference type="EMBL" id="KZ309135">
    <property type="protein sequence ID" value="KAG8237218.1"/>
    <property type="molecule type" value="Genomic_DNA"/>
</dbReference>
<sequence length="100" mass="11718">MKRWRFLRELSLQLTRPFITKWLGMKMIPRELKRKVEAIAGPSTSTETITKPKKGKSGRCAKCPRSDDVKTSNSQTKIEEFQDHTTRFGLNNLKQHREEE</sequence>
<proteinExistence type="predicted"/>
<evidence type="ECO:0000313" key="2">
    <source>
        <dbReference type="EMBL" id="KAG8237218.1"/>
    </source>
</evidence>
<dbReference type="AlphaFoldDB" id="A0A8K0KMW3"/>
<keyword evidence="3" id="KW-1185">Reference proteome</keyword>
<protein>
    <submittedName>
        <fullName evidence="2">Uncharacterized protein</fullName>
    </submittedName>
</protein>
<feature type="compositionally biased region" description="Basic and acidic residues" evidence="1">
    <location>
        <begin position="77"/>
        <end position="86"/>
    </location>
</feature>
<evidence type="ECO:0000256" key="1">
    <source>
        <dbReference type="SAM" id="MobiDB-lite"/>
    </source>
</evidence>
<comment type="caution">
    <text evidence="2">The sequence shown here is derived from an EMBL/GenBank/DDBJ whole genome shotgun (WGS) entry which is preliminary data.</text>
</comment>
<feature type="region of interest" description="Disordered" evidence="1">
    <location>
        <begin position="42"/>
        <end position="100"/>
    </location>
</feature>
<gene>
    <name evidence="2" type="ORF">J437_LFUL016055</name>
</gene>
<name>A0A8K0KMW3_LADFU</name>
<accession>A0A8K0KMW3</accession>
<reference evidence="2" key="2">
    <citation type="submission" date="2017-10" db="EMBL/GenBank/DDBJ databases">
        <title>Ladona fulva Genome sequencing and assembly.</title>
        <authorList>
            <person name="Murali S."/>
            <person name="Richards S."/>
            <person name="Bandaranaike D."/>
            <person name="Bellair M."/>
            <person name="Blankenburg K."/>
            <person name="Chao H."/>
            <person name="Dinh H."/>
            <person name="Doddapaneni H."/>
            <person name="Dugan-Rocha S."/>
            <person name="Elkadiri S."/>
            <person name="Gnanaolivu R."/>
            <person name="Hernandez B."/>
            <person name="Skinner E."/>
            <person name="Javaid M."/>
            <person name="Lee S."/>
            <person name="Li M."/>
            <person name="Ming W."/>
            <person name="Munidasa M."/>
            <person name="Muniz J."/>
            <person name="Nguyen L."/>
            <person name="Hughes D."/>
            <person name="Osuji N."/>
            <person name="Pu L.-L."/>
            <person name="Puazo M."/>
            <person name="Qu C."/>
            <person name="Quiroz J."/>
            <person name="Raj R."/>
            <person name="Weissenberger G."/>
            <person name="Xin Y."/>
            <person name="Zou X."/>
            <person name="Han Y."/>
            <person name="Worley K."/>
            <person name="Muzny D."/>
            <person name="Gibbs R."/>
        </authorList>
    </citation>
    <scope>NUCLEOTIDE SEQUENCE</scope>
    <source>
        <strain evidence="2">Sampled in the wild</strain>
    </source>
</reference>
<organism evidence="2 3">
    <name type="scientific">Ladona fulva</name>
    <name type="common">Scarce chaser dragonfly</name>
    <name type="synonym">Libellula fulva</name>
    <dbReference type="NCBI Taxonomy" id="123851"/>
    <lineage>
        <taxon>Eukaryota</taxon>
        <taxon>Metazoa</taxon>
        <taxon>Ecdysozoa</taxon>
        <taxon>Arthropoda</taxon>
        <taxon>Hexapoda</taxon>
        <taxon>Insecta</taxon>
        <taxon>Pterygota</taxon>
        <taxon>Palaeoptera</taxon>
        <taxon>Odonata</taxon>
        <taxon>Epiprocta</taxon>
        <taxon>Anisoptera</taxon>
        <taxon>Libelluloidea</taxon>
        <taxon>Libellulidae</taxon>
        <taxon>Ladona</taxon>
    </lineage>
</organism>
<reference evidence="2" key="1">
    <citation type="submission" date="2013-04" db="EMBL/GenBank/DDBJ databases">
        <authorList>
            <person name="Qu J."/>
            <person name="Murali S.C."/>
            <person name="Bandaranaike D."/>
            <person name="Bellair M."/>
            <person name="Blankenburg K."/>
            <person name="Chao H."/>
            <person name="Dinh H."/>
            <person name="Doddapaneni H."/>
            <person name="Downs B."/>
            <person name="Dugan-Rocha S."/>
            <person name="Elkadiri S."/>
            <person name="Gnanaolivu R.D."/>
            <person name="Hernandez B."/>
            <person name="Javaid M."/>
            <person name="Jayaseelan J.C."/>
            <person name="Lee S."/>
            <person name="Li M."/>
            <person name="Ming W."/>
            <person name="Munidasa M."/>
            <person name="Muniz J."/>
            <person name="Nguyen L."/>
            <person name="Ongeri F."/>
            <person name="Osuji N."/>
            <person name="Pu L.-L."/>
            <person name="Puazo M."/>
            <person name="Qu C."/>
            <person name="Quiroz J."/>
            <person name="Raj R."/>
            <person name="Weissenberger G."/>
            <person name="Xin Y."/>
            <person name="Zou X."/>
            <person name="Han Y."/>
            <person name="Richards S."/>
            <person name="Worley K."/>
            <person name="Muzny D."/>
            <person name="Gibbs R."/>
        </authorList>
    </citation>
    <scope>NUCLEOTIDE SEQUENCE</scope>
    <source>
        <strain evidence="2">Sampled in the wild</strain>
    </source>
</reference>
<evidence type="ECO:0000313" key="3">
    <source>
        <dbReference type="Proteomes" id="UP000792457"/>
    </source>
</evidence>
<dbReference type="Proteomes" id="UP000792457">
    <property type="component" value="Unassembled WGS sequence"/>
</dbReference>